<keyword evidence="3" id="KW-0238">DNA-binding</keyword>
<keyword evidence="6" id="KW-1185">Reference proteome</keyword>
<dbReference type="Proteomes" id="UP001059610">
    <property type="component" value="Unassembled WGS sequence"/>
</dbReference>
<evidence type="ECO:0000256" key="1">
    <source>
        <dbReference type="ARBA" id="ARBA00010234"/>
    </source>
</evidence>
<sequence length="121" mass="13483">MVLERFGGWVANNHEDVAWAPIAAGFKGLIPNKIKSRPQCCDDDGLVLNGCMSRLNQSRPDAHDLLLDYYVFGLTFMKLAEKHNCSDGHIGEKLQNAEGCIEGMLMSLDVKLEMDNVVQRC</sequence>
<dbReference type="EMBL" id="BRLJ01000007">
    <property type="protein sequence ID" value="GKX63849.1"/>
    <property type="molecule type" value="Genomic_DNA"/>
</dbReference>
<name>A0ABQ5LJV6_9GAMM</name>
<comment type="similarity">
    <text evidence="1">Belongs to the phage antitermination Q type 1 family.</text>
</comment>
<gene>
    <name evidence="5" type="primary">ybcQ</name>
    <name evidence="5" type="ORF">SOASR032_24180</name>
</gene>
<organism evidence="5 6">
    <name type="scientific">Pragia fontium</name>
    <dbReference type="NCBI Taxonomy" id="82985"/>
    <lineage>
        <taxon>Bacteria</taxon>
        <taxon>Pseudomonadati</taxon>
        <taxon>Pseudomonadota</taxon>
        <taxon>Gammaproteobacteria</taxon>
        <taxon>Enterobacterales</taxon>
        <taxon>Budviciaceae</taxon>
        <taxon>Pragia</taxon>
    </lineage>
</organism>
<keyword evidence="2" id="KW-0805">Transcription regulation</keyword>
<keyword evidence="4" id="KW-0804">Transcription</keyword>
<dbReference type="Pfam" id="PF06530">
    <property type="entry name" value="Phage_antitermQ"/>
    <property type="match status" value="1"/>
</dbReference>
<protein>
    <submittedName>
        <fullName evidence="5">Antitermination protein</fullName>
    </submittedName>
</protein>
<proteinExistence type="inferred from homology"/>
<evidence type="ECO:0000256" key="3">
    <source>
        <dbReference type="ARBA" id="ARBA00023125"/>
    </source>
</evidence>
<dbReference type="InterPro" id="IPR010534">
    <property type="entry name" value="Phage_933W_GpQ"/>
</dbReference>
<evidence type="ECO:0000313" key="6">
    <source>
        <dbReference type="Proteomes" id="UP001059610"/>
    </source>
</evidence>
<accession>A0ABQ5LJV6</accession>
<evidence type="ECO:0000256" key="2">
    <source>
        <dbReference type="ARBA" id="ARBA00023015"/>
    </source>
</evidence>
<evidence type="ECO:0000313" key="5">
    <source>
        <dbReference type="EMBL" id="GKX63849.1"/>
    </source>
</evidence>
<comment type="caution">
    <text evidence="5">The sequence shown here is derived from an EMBL/GenBank/DDBJ whole genome shotgun (WGS) entry which is preliminary data.</text>
</comment>
<evidence type="ECO:0000256" key="4">
    <source>
        <dbReference type="ARBA" id="ARBA00023163"/>
    </source>
</evidence>
<reference evidence="5" key="1">
    <citation type="submission" date="2022-06" db="EMBL/GenBank/DDBJ databases">
        <title>Draft genome sequences of Pragia fontium str. JCM24417.</title>
        <authorList>
            <person name="Wakabayashi Y."/>
            <person name="Kojima K."/>
        </authorList>
    </citation>
    <scope>NUCLEOTIDE SEQUENCE</scope>
    <source>
        <strain evidence="5">JCM 24417</strain>
    </source>
</reference>